<gene>
    <name evidence="2" type="ORF">SAMN06265374_4513</name>
</gene>
<dbReference type="Gene3D" id="3.90.1150.10">
    <property type="entry name" value="Aspartate Aminotransferase, domain 1"/>
    <property type="match status" value="1"/>
</dbReference>
<dbReference type="Proteomes" id="UP001157914">
    <property type="component" value="Unassembled WGS sequence"/>
</dbReference>
<proteinExistence type="inferred from homology"/>
<evidence type="ECO:0000313" key="2">
    <source>
        <dbReference type="EMBL" id="SMP37160.1"/>
    </source>
</evidence>
<dbReference type="RefSeq" id="WP_283404694.1">
    <property type="nucleotide sequence ID" value="NZ_BAAAEA010000006.1"/>
</dbReference>
<dbReference type="InterPro" id="IPR015421">
    <property type="entry name" value="PyrdxlP-dep_Trfase_major"/>
</dbReference>
<protein>
    <submittedName>
        <fullName evidence="2">Perosamine synthetase</fullName>
    </submittedName>
</protein>
<sequence>MEVLQLDLDRTYQALRDVAGGDKFVPLHEPQFGGREWSYVKECLDTGWVSSVGSYVDLFEQMLAEICGVRHAVATTNGTAALHIGLLIAGVRPNDEVVIPTLTFIATANAVNYCGAVPHFVDSEWSTLGLDAAKLDNWLSEIGDRRENGLYNRQTGRRLAAVVPMHTFGHPVKMQDLVAVCSKWGLPIVEDAAESLGSLYLDNPLGGWGLVGAVSFNGNKIVTTGGGGAILTNDAQIAKRAKHITTTAKVPHAWAFVHDEIGYNYRLPNINAALGCAQLEQLPGFLARKRQLAVRYAESLQSIDGLRYFCEPKNCASNYWLHAVILDEPRERDEFLQYMNARGLMTRPCWTLMSELELFSNCPSSDLTVARNISARLVNIPSSATL</sequence>
<dbReference type="InterPro" id="IPR000653">
    <property type="entry name" value="DegT/StrS_aminotransferase"/>
</dbReference>
<evidence type="ECO:0000313" key="3">
    <source>
        <dbReference type="Proteomes" id="UP001157914"/>
    </source>
</evidence>
<dbReference type="Pfam" id="PF01041">
    <property type="entry name" value="DegT_DnrJ_EryC1"/>
    <property type="match status" value="1"/>
</dbReference>
<dbReference type="InterPro" id="IPR026385">
    <property type="entry name" value="LegC-like"/>
</dbReference>
<name>A0ABY1PPX0_9HYPH</name>
<dbReference type="InterPro" id="IPR015424">
    <property type="entry name" value="PyrdxlP-dep_Trfase"/>
</dbReference>
<reference evidence="2 3" key="1">
    <citation type="submission" date="2017-05" db="EMBL/GenBank/DDBJ databases">
        <authorList>
            <person name="Varghese N."/>
            <person name="Submissions S."/>
        </authorList>
    </citation>
    <scope>NUCLEOTIDE SEQUENCE [LARGE SCALE GENOMIC DNA]</scope>
    <source>
        <strain evidence="2 3">DSM 15949</strain>
    </source>
</reference>
<comment type="caution">
    <text evidence="2">The sequence shown here is derived from an EMBL/GenBank/DDBJ whole genome shotgun (WGS) entry which is preliminary data.</text>
</comment>
<dbReference type="SUPFAM" id="SSF53383">
    <property type="entry name" value="PLP-dependent transferases"/>
    <property type="match status" value="1"/>
</dbReference>
<dbReference type="PANTHER" id="PTHR30244:SF30">
    <property type="entry name" value="BLR5990 PROTEIN"/>
    <property type="match status" value="1"/>
</dbReference>
<comment type="similarity">
    <text evidence="1">Belongs to the DegT/DnrJ/EryC1 family.</text>
</comment>
<dbReference type="Gene3D" id="3.40.640.10">
    <property type="entry name" value="Type I PLP-dependent aspartate aminotransferase-like (Major domain)"/>
    <property type="match status" value="1"/>
</dbReference>
<dbReference type="PIRSF" id="PIRSF000390">
    <property type="entry name" value="PLP_StrS"/>
    <property type="match status" value="1"/>
</dbReference>
<dbReference type="EMBL" id="FXTT01000009">
    <property type="protein sequence ID" value="SMP37160.1"/>
    <property type="molecule type" value="Genomic_DNA"/>
</dbReference>
<keyword evidence="3" id="KW-1185">Reference proteome</keyword>
<dbReference type="CDD" id="cd00616">
    <property type="entry name" value="AHBA_syn"/>
    <property type="match status" value="1"/>
</dbReference>
<keyword evidence="1" id="KW-0663">Pyridoxal phosphate</keyword>
<dbReference type="InterPro" id="IPR015422">
    <property type="entry name" value="PyrdxlP-dep_Trfase_small"/>
</dbReference>
<accession>A0ABY1PPX0</accession>
<organism evidence="2 3">
    <name type="scientific">Roseibium denhamense</name>
    <dbReference type="NCBI Taxonomy" id="76305"/>
    <lineage>
        <taxon>Bacteria</taxon>
        <taxon>Pseudomonadati</taxon>
        <taxon>Pseudomonadota</taxon>
        <taxon>Alphaproteobacteria</taxon>
        <taxon>Hyphomicrobiales</taxon>
        <taxon>Stappiaceae</taxon>
        <taxon>Roseibium</taxon>
    </lineage>
</organism>
<evidence type="ECO:0000256" key="1">
    <source>
        <dbReference type="RuleBase" id="RU004508"/>
    </source>
</evidence>
<dbReference type="NCBIfam" id="TIGR04181">
    <property type="entry name" value="NHT_00031"/>
    <property type="match status" value="1"/>
</dbReference>
<dbReference type="PANTHER" id="PTHR30244">
    <property type="entry name" value="TRANSAMINASE"/>
    <property type="match status" value="1"/>
</dbReference>